<organism evidence="3 4">
    <name type="scientific">Mucor velutinosus</name>
    <dbReference type="NCBI Taxonomy" id="708070"/>
    <lineage>
        <taxon>Eukaryota</taxon>
        <taxon>Fungi</taxon>
        <taxon>Fungi incertae sedis</taxon>
        <taxon>Mucoromycota</taxon>
        <taxon>Mucoromycotina</taxon>
        <taxon>Mucoromycetes</taxon>
        <taxon>Mucorales</taxon>
        <taxon>Mucorineae</taxon>
        <taxon>Mucoraceae</taxon>
        <taxon>Mucor</taxon>
    </lineage>
</organism>
<keyword evidence="1" id="KW-1133">Transmembrane helix</keyword>
<dbReference type="AlphaFoldDB" id="A0AAN7HWE9"/>
<protein>
    <submittedName>
        <fullName evidence="2">Metallophos domain-containing protein</fullName>
    </submittedName>
</protein>
<dbReference type="GeneID" id="89954780"/>
<accession>A0AAN7HWE9</accession>
<proteinExistence type="predicted"/>
<name>A0AAN7HWE9_9FUNG</name>
<reference evidence="3 4" key="1">
    <citation type="submission" date="2022-11" db="EMBL/GenBank/DDBJ databases">
        <title>Mucor velutinosus strain NIH1002 WGS.</title>
        <authorList>
            <person name="Subramanian P."/>
            <person name="Mullikin J.C."/>
            <person name="Segre J.A."/>
            <person name="Zelazny A.M."/>
        </authorList>
    </citation>
    <scope>NUCLEOTIDE SEQUENCE [LARGE SCALE GENOMIC DNA]</scope>
    <source>
        <strain evidence="3 4">NIH1002</strain>
    </source>
</reference>
<sequence length="164" mass="19098">MESSFTSFRNNKFMKCKGDFARSISMSQVCHLVNRFPPSCWFHLSAFLLSLFKYASVEWVWRLNDAVYTSDTSDGIRRINIRSMFSFQECLLPMSRCLVVCCTFYLSCERVHIFADRYMHIFDIMLAFVQFVALHGTLLMASTFSFYALSGSRLETSLLYCPKN</sequence>
<gene>
    <name evidence="2" type="ORF">ATC70_011094</name>
    <name evidence="3" type="ORF">ATC70_013064</name>
</gene>
<evidence type="ECO:0000313" key="4">
    <source>
        <dbReference type="Proteomes" id="UP001304243"/>
    </source>
</evidence>
<evidence type="ECO:0000313" key="2">
    <source>
        <dbReference type="EMBL" id="KAK4516129.1"/>
    </source>
</evidence>
<dbReference type="RefSeq" id="XP_064682795.1">
    <property type="nucleotide sequence ID" value="XM_064830293.1"/>
</dbReference>
<dbReference type="EMBL" id="JASEJX010000006">
    <property type="protein sequence ID" value="KAK4521120.1"/>
    <property type="molecule type" value="Genomic_DNA"/>
</dbReference>
<keyword evidence="4" id="KW-1185">Reference proteome</keyword>
<dbReference type="EMBL" id="JASEJX010000014">
    <property type="protein sequence ID" value="KAK4516129.1"/>
    <property type="molecule type" value="Genomic_DNA"/>
</dbReference>
<dbReference type="Proteomes" id="UP001304243">
    <property type="component" value="Unassembled WGS sequence"/>
</dbReference>
<feature type="transmembrane region" description="Helical" evidence="1">
    <location>
        <begin position="124"/>
        <end position="149"/>
    </location>
</feature>
<keyword evidence="1" id="KW-0812">Transmembrane</keyword>
<evidence type="ECO:0000256" key="1">
    <source>
        <dbReference type="SAM" id="Phobius"/>
    </source>
</evidence>
<evidence type="ECO:0000313" key="3">
    <source>
        <dbReference type="EMBL" id="KAK4521120.1"/>
    </source>
</evidence>
<comment type="caution">
    <text evidence="3">The sequence shown here is derived from an EMBL/GenBank/DDBJ whole genome shotgun (WGS) entry which is preliminary data.</text>
</comment>
<keyword evidence="1" id="KW-0472">Membrane</keyword>